<dbReference type="SUPFAM" id="SSF53098">
    <property type="entry name" value="Ribonuclease H-like"/>
    <property type="match status" value="1"/>
</dbReference>
<protein>
    <recommendedName>
        <fullName evidence="1">RNase H type-1 domain-containing protein</fullName>
    </recommendedName>
</protein>
<organism evidence="2 3">
    <name type="scientific">Araneus ventricosus</name>
    <name type="common">Orbweaver spider</name>
    <name type="synonym">Epeira ventricosa</name>
    <dbReference type="NCBI Taxonomy" id="182803"/>
    <lineage>
        <taxon>Eukaryota</taxon>
        <taxon>Metazoa</taxon>
        <taxon>Ecdysozoa</taxon>
        <taxon>Arthropoda</taxon>
        <taxon>Chelicerata</taxon>
        <taxon>Arachnida</taxon>
        <taxon>Araneae</taxon>
        <taxon>Araneomorphae</taxon>
        <taxon>Entelegynae</taxon>
        <taxon>Araneoidea</taxon>
        <taxon>Araneidae</taxon>
        <taxon>Araneus</taxon>
    </lineage>
</organism>
<evidence type="ECO:0000259" key="1">
    <source>
        <dbReference type="PROSITE" id="PS50879"/>
    </source>
</evidence>
<dbReference type="CDD" id="cd09276">
    <property type="entry name" value="Rnase_HI_RT_non_LTR"/>
    <property type="match status" value="1"/>
</dbReference>
<dbReference type="PROSITE" id="PS50879">
    <property type="entry name" value="RNASE_H_1"/>
    <property type="match status" value="1"/>
</dbReference>
<dbReference type="Proteomes" id="UP000499080">
    <property type="component" value="Unassembled WGS sequence"/>
</dbReference>
<dbReference type="GO" id="GO:0003676">
    <property type="term" value="F:nucleic acid binding"/>
    <property type="evidence" value="ECO:0007669"/>
    <property type="project" value="InterPro"/>
</dbReference>
<accession>A0A4Y2SLZ6</accession>
<proteinExistence type="predicted"/>
<dbReference type="OrthoDB" id="6437248at2759"/>
<evidence type="ECO:0000313" key="2">
    <source>
        <dbReference type="EMBL" id="GBN88763.1"/>
    </source>
</evidence>
<dbReference type="EMBL" id="BGPR01022444">
    <property type="protein sequence ID" value="GBN88763.1"/>
    <property type="molecule type" value="Genomic_DNA"/>
</dbReference>
<dbReference type="Gene3D" id="3.30.420.10">
    <property type="entry name" value="Ribonuclease H-like superfamily/Ribonuclease H"/>
    <property type="match status" value="1"/>
</dbReference>
<name>A0A4Y2SLZ6_ARAVE</name>
<comment type="caution">
    <text evidence="2">The sequence shown here is derived from an EMBL/GenBank/DDBJ whole genome shotgun (WGS) entry which is preliminary data.</text>
</comment>
<keyword evidence="3" id="KW-1185">Reference proteome</keyword>
<dbReference type="Pfam" id="PF00075">
    <property type="entry name" value="RNase_H"/>
    <property type="match status" value="1"/>
</dbReference>
<gene>
    <name evidence="2" type="ORF">AVEN_256048_1</name>
</gene>
<dbReference type="InterPro" id="IPR012337">
    <property type="entry name" value="RNaseH-like_sf"/>
</dbReference>
<reference evidence="2 3" key="1">
    <citation type="journal article" date="2019" name="Sci. Rep.">
        <title>Orb-weaving spider Araneus ventricosus genome elucidates the spidroin gene catalogue.</title>
        <authorList>
            <person name="Kono N."/>
            <person name="Nakamura H."/>
            <person name="Ohtoshi R."/>
            <person name="Moran D.A.P."/>
            <person name="Shinohara A."/>
            <person name="Yoshida Y."/>
            <person name="Fujiwara M."/>
            <person name="Mori M."/>
            <person name="Tomita M."/>
            <person name="Arakawa K."/>
        </authorList>
    </citation>
    <scope>NUCLEOTIDE SEQUENCE [LARGE SCALE GENOMIC DNA]</scope>
</reference>
<dbReference type="GO" id="GO:0004523">
    <property type="term" value="F:RNA-DNA hybrid ribonuclease activity"/>
    <property type="evidence" value="ECO:0007669"/>
    <property type="project" value="InterPro"/>
</dbReference>
<evidence type="ECO:0000313" key="3">
    <source>
        <dbReference type="Proteomes" id="UP000499080"/>
    </source>
</evidence>
<sequence length="249" mass="27475">MKATGWSIHLSEHLKPNQIFSEDGEANVTRKDIINISTDGSKTEHVVGAAFFVLTNYIWAHQWSGKLNDSNTVFQAEHTALHEALINASDLPNYNIFKIHVDNGANIMASSNSKSTNQTARQIFKILLTNLRIKVPCVKEHAGNIGSERADQLAKDAAQHGQPYSLTKLPKPRIKDLLRKSIFEEWQTSWKNGDTGRKSITSSPQLVSVPPTGLERMLCSSLNMALSLPTSKCFTSLTAIIAVVLKLAL</sequence>
<feature type="domain" description="RNase H type-1" evidence="1">
    <location>
        <begin position="30"/>
        <end position="159"/>
    </location>
</feature>
<dbReference type="AlphaFoldDB" id="A0A4Y2SLZ6"/>
<dbReference type="InterPro" id="IPR002156">
    <property type="entry name" value="RNaseH_domain"/>
</dbReference>
<dbReference type="InterPro" id="IPR036397">
    <property type="entry name" value="RNaseH_sf"/>
</dbReference>